<dbReference type="EMBL" id="CP093360">
    <property type="protein sequence ID" value="UQS86122.1"/>
    <property type="molecule type" value="Genomic_DNA"/>
</dbReference>
<keyword evidence="12" id="KW-1185">Reference proteome</keyword>
<evidence type="ECO:0000256" key="7">
    <source>
        <dbReference type="ARBA" id="ARBA00022827"/>
    </source>
</evidence>
<protein>
    <recommendedName>
        <fullName evidence="3">FAD:protein FMN transferase</fullName>
        <ecNumber evidence="2">2.7.1.180</ecNumber>
    </recommendedName>
    <alternativeName>
        <fullName evidence="9">Flavin transferase</fullName>
    </alternativeName>
</protein>
<evidence type="ECO:0000256" key="1">
    <source>
        <dbReference type="ARBA" id="ARBA00001946"/>
    </source>
</evidence>
<evidence type="ECO:0000313" key="11">
    <source>
        <dbReference type="EMBL" id="UQS86122.1"/>
    </source>
</evidence>
<keyword evidence="5 11" id="KW-0808">Transferase</keyword>
<gene>
    <name evidence="11" type="ORF">MOO44_00315</name>
</gene>
<evidence type="ECO:0000256" key="3">
    <source>
        <dbReference type="ARBA" id="ARBA00016337"/>
    </source>
</evidence>
<accession>A0A976RQU5</accession>
<dbReference type="Gene3D" id="3.10.520.10">
    <property type="entry name" value="ApbE-like domains"/>
    <property type="match status" value="2"/>
</dbReference>
<keyword evidence="7" id="KW-0274">FAD</keyword>
<comment type="cofactor">
    <cofactor evidence="1">
        <name>Mg(2+)</name>
        <dbReference type="ChEBI" id="CHEBI:18420"/>
    </cofactor>
</comment>
<dbReference type="GO" id="GO:0016740">
    <property type="term" value="F:transferase activity"/>
    <property type="evidence" value="ECO:0007669"/>
    <property type="project" value="UniProtKB-KW"/>
</dbReference>
<dbReference type="InterPro" id="IPR024932">
    <property type="entry name" value="ApbE"/>
</dbReference>
<dbReference type="PANTHER" id="PTHR30040:SF2">
    <property type="entry name" value="FAD:PROTEIN FMN TRANSFERASE"/>
    <property type="match status" value="1"/>
</dbReference>
<evidence type="ECO:0000256" key="6">
    <source>
        <dbReference type="ARBA" id="ARBA00022723"/>
    </source>
</evidence>
<keyword evidence="11" id="KW-0614">Plasmid</keyword>
<keyword evidence="6" id="KW-0479">Metal-binding</keyword>
<dbReference type="InterPro" id="IPR003374">
    <property type="entry name" value="ApbE-like_sf"/>
</dbReference>
<geneLocation type="plasmid" evidence="11 12">
    <name>p1unnamed</name>
</geneLocation>
<dbReference type="GO" id="GO:0046872">
    <property type="term" value="F:metal ion binding"/>
    <property type="evidence" value="ECO:0007669"/>
    <property type="project" value="UniProtKB-KW"/>
</dbReference>
<evidence type="ECO:0000256" key="4">
    <source>
        <dbReference type="ARBA" id="ARBA00022630"/>
    </source>
</evidence>
<evidence type="ECO:0000256" key="9">
    <source>
        <dbReference type="ARBA" id="ARBA00031306"/>
    </source>
</evidence>
<evidence type="ECO:0000256" key="8">
    <source>
        <dbReference type="ARBA" id="ARBA00022842"/>
    </source>
</evidence>
<dbReference type="RefSeq" id="WP_260115929.1">
    <property type="nucleotide sequence ID" value="NZ_CP093360.1"/>
</dbReference>
<dbReference type="AlphaFoldDB" id="A0A976RQU5"/>
<reference evidence="11" key="1">
    <citation type="journal article" date="2022" name="Int. J. Syst. Evol. Microbiol.">
        <title>Apilactobacillus apisilvae sp. nov., Nicolia spurrieriana gen. nov. sp. nov., Bombilactobacillus folatiphilus sp. nov. and Bombilactobacillus thymidiniphilus sp. nov., four new lactic acid bacterial isolates from stingless bees Tetragonula carbonaria and Austroplebeia australis.</title>
        <authorList>
            <person name="Oliphant S.A."/>
            <person name="Watson-Haigh N.S."/>
            <person name="Sumby K.M."/>
            <person name="Gardner J."/>
            <person name="Groom S."/>
            <person name="Jiranek V."/>
        </authorList>
    </citation>
    <scope>NUCLEOTIDE SEQUENCE</scope>
    <source>
        <strain evidence="11">SGEP1_A5</strain>
    </source>
</reference>
<name>A0A976RQU5_9LACO</name>
<dbReference type="PANTHER" id="PTHR30040">
    <property type="entry name" value="THIAMINE BIOSYNTHESIS LIPOPROTEIN APBE"/>
    <property type="match status" value="1"/>
</dbReference>
<dbReference type="SUPFAM" id="SSF143631">
    <property type="entry name" value="ApbE-like"/>
    <property type="match status" value="1"/>
</dbReference>
<evidence type="ECO:0000256" key="5">
    <source>
        <dbReference type="ARBA" id="ARBA00022679"/>
    </source>
</evidence>
<evidence type="ECO:0000313" key="12">
    <source>
        <dbReference type="Proteomes" id="UP000831181"/>
    </source>
</evidence>
<dbReference type="EC" id="2.7.1.180" evidence="2"/>
<keyword evidence="8" id="KW-0460">Magnesium</keyword>
<dbReference type="Proteomes" id="UP000831181">
    <property type="component" value="Plasmid p1unnamed"/>
</dbReference>
<organism evidence="11 12">
    <name type="scientific">Nicoliella spurrieriana</name>
    <dbReference type="NCBI Taxonomy" id="2925830"/>
    <lineage>
        <taxon>Bacteria</taxon>
        <taxon>Bacillati</taxon>
        <taxon>Bacillota</taxon>
        <taxon>Bacilli</taxon>
        <taxon>Lactobacillales</taxon>
        <taxon>Lactobacillaceae</taxon>
        <taxon>Nicoliella</taxon>
    </lineage>
</organism>
<dbReference type="Pfam" id="PF02424">
    <property type="entry name" value="ApbE"/>
    <property type="match status" value="2"/>
</dbReference>
<keyword evidence="4" id="KW-0285">Flavoprotein</keyword>
<proteinExistence type="predicted"/>
<evidence type="ECO:0000256" key="10">
    <source>
        <dbReference type="ARBA" id="ARBA00048540"/>
    </source>
</evidence>
<evidence type="ECO:0000256" key="2">
    <source>
        <dbReference type="ARBA" id="ARBA00011955"/>
    </source>
</evidence>
<dbReference type="KEGG" id="lbe:MOO44_00315"/>
<comment type="catalytic activity">
    <reaction evidence="10">
        <text>L-threonyl-[protein] + FAD = FMN-L-threonyl-[protein] + AMP + H(+)</text>
        <dbReference type="Rhea" id="RHEA:36847"/>
        <dbReference type="Rhea" id="RHEA-COMP:11060"/>
        <dbReference type="Rhea" id="RHEA-COMP:11061"/>
        <dbReference type="ChEBI" id="CHEBI:15378"/>
        <dbReference type="ChEBI" id="CHEBI:30013"/>
        <dbReference type="ChEBI" id="CHEBI:57692"/>
        <dbReference type="ChEBI" id="CHEBI:74257"/>
        <dbReference type="ChEBI" id="CHEBI:456215"/>
        <dbReference type="EC" id="2.7.1.180"/>
    </reaction>
</comment>
<sequence length="257" mass="28968">MDTIIKSTVVESMTIPFTISVAGQDSEQVQSTVQSLIKPVLYRLEQINQRYSTFLDHSLVSEFNRGNQQILNTDAEFRFIYDQCQVMKHNSDGYFNATDEFNHYDPLGYVKGWAIETIFDQLMRPLLRNQFIDGVSLNGGGDLQFASQNGFQWQIGIESPIDRLQLVASYQFKNGAVATSGFSKRGAHIRISGSNDLLQVTMYASDLTNADCWATAGIAAGELELRRLIEQHHLTGCFVNQNQRLSYFIRGTITDAE</sequence>